<evidence type="ECO:0000256" key="4">
    <source>
        <dbReference type="ARBA" id="ARBA00022517"/>
    </source>
</evidence>
<dbReference type="Pfam" id="PF02620">
    <property type="entry name" value="YceD"/>
    <property type="match status" value="1"/>
</dbReference>
<evidence type="ECO:0000256" key="2">
    <source>
        <dbReference type="ARBA" id="ARBA00010740"/>
    </source>
</evidence>
<evidence type="ECO:0000256" key="1">
    <source>
        <dbReference type="ARBA" id="ARBA00002868"/>
    </source>
</evidence>
<organism evidence="6 7">
    <name type="scientific">Paludibacterium paludis</name>
    <dbReference type="NCBI Taxonomy" id="1225769"/>
    <lineage>
        <taxon>Bacteria</taxon>
        <taxon>Pseudomonadati</taxon>
        <taxon>Pseudomonadota</taxon>
        <taxon>Betaproteobacteria</taxon>
        <taxon>Neisseriales</taxon>
        <taxon>Chromobacteriaceae</taxon>
        <taxon>Paludibacterium</taxon>
    </lineage>
</organism>
<comment type="similarity">
    <text evidence="2">Belongs to the DUF177 domain family.</text>
</comment>
<evidence type="ECO:0000313" key="6">
    <source>
        <dbReference type="EMBL" id="GGY10478.1"/>
    </source>
</evidence>
<proteinExistence type="inferred from homology"/>
<dbReference type="InterPro" id="IPR039255">
    <property type="entry name" value="YceD_bac"/>
</dbReference>
<accession>A0A918U885</accession>
<keyword evidence="7" id="KW-1185">Reference proteome</keyword>
<dbReference type="GO" id="GO:0042254">
    <property type="term" value="P:ribosome biogenesis"/>
    <property type="evidence" value="ECO:0007669"/>
    <property type="project" value="UniProtKB-KW"/>
</dbReference>
<comment type="function">
    <text evidence="1">Plays a role in synthesis, processing and/or stability of 23S rRNA.</text>
</comment>
<sequence length="169" mass="18385">MSNPILIDPLRYAREGRAQSGKFAVAALDARVLSDLADERGEVSWTLTGFVDALYRPCLRLVLEGEVTVACVRCLDNMAFRLETDSVITLFTDEAKMEAAVEADESLDAVLVAADEEFDVAALIEDEIIMGLPLSPSHGECGEEHLLRAKSDRLNPFAVLATLKGSKSE</sequence>
<reference evidence="6" key="1">
    <citation type="journal article" date="2014" name="Int. J. Syst. Evol. Microbiol.">
        <title>Complete genome sequence of Corynebacterium casei LMG S-19264T (=DSM 44701T), isolated from a smear-ripened cheese.</title>
        <authorList>
            <consortium name="US DOE Joint Genome Institute (JGI-PGF)"/>
            <person name="Walter F."/>
            <person name="Albersmeier A."/>
            <person name="Kalinowski J."/>
            <person name="Ruckert C."/>
        </authorList>
    </citation>
    <scope>NUCLEOTIDE SEQUENCE</scope>
    <source>
        <strain evidence="6">KCTC 32182</strain>
    </source>
</reference>
<dbReference type="Proteomes" id="UP000645257">
    <property type="component" value="Unassembled WGS sequence"/>
</dbReference>
<dbReference type="AlphaFoldDB" id="A0A918U885"/>
<evidence type="ECO:0000256" key="3">
    <source>
        <dbReference type="ARBA" id="ARBA00015716"/>
    </source>
</evidence>
<dbReference type="PANTHER" id="PTHR38099">
    <property type="entry name" value="LARGE RIBOSOMAL RNA SUBUNIT ACCUMULATION PROTEIN YCED"/>
    <property type="match status" value="1"/>
</dbReference>
<gene>
    <name evidence="6" type="ORF">GCM10011289_11540</name>
</gene>
<comment type="caution">
    <text evidence="6">The sequence shown here is derived from an EMBL/GenBank/DDBJ whole genome shotgun (WGS) entry which is preliminary data.</text>
</comment>
<evidence type="ECO:0000256" key="5">
    <source>
        <dbReference type="ARBA" id="ARBA00031841"/>
    </source>
</evidence>
<evidence type="ECO:0000313" key="7">
    <source>
        <dbReference type="Proteomes" id="UP000645257"/>
    </source>
</evidence>
<dbReference type="EMBL" id="BMYX01000005">
    <property type="protein sequence ID" value="GGY10478.1"/>
    <property type="molecule type" value="Genomic_DNA"/>
</dbReference>
<dbReference type="InterPro" id="IPR003772">
    <property type="entry name" value="YceD"/>
</dbReference>
<protein>
    <recommendedName>
        <fullName evidence="3">Large ribosomal RNA subunit accumulation protein YceD</fullName>
    </recommendedName>
    <alternativeName>
        <fullName evidence="5">23S rRNA accumulation protein YceD</fullName>
    </alternativeName>
</protein>
<dbReference type="PANTHER" id="PTHR38099:SF1">
    <property type="entry name" value="LARGE RIBOSOMAL RNA SUBUNIT ACCUMULATION PROTEIN YCED"/>
    <property type="match status" value="1"/>
</dbReference>
<dbReference type="RefSeq" id="WP_189532186.1">
    <property type="nucleotide sequence ID" value="NZ_BMYX01000005.1"/>
</dbReference>
<dbReference type="GO" id="GO:0005829">
    <property type="term" value="C:cytosol"/>
    <property type="evidence" value="ECO:0007669"/>
    <property type="project" value="TreeGrafter"/>
</dbReference>
<keyword evidence="4" id="KW-0690">Ribosome biogenesis</keyword>
<name>A0A918U885_9NEIS</name>
<reference evidence="6" key="2">
    <citation type="submission" date="2020-09" db="EMBL/GenBank/DDBJ databases">
        <authorList>
            <person name="Sun Q."/>
            <person name="Kim S."/>
        </authorList>
    </citation>
    <scope>NUCLEOTIDE SEQUENCE</scope>
    <source>
        <strain evidence="6">KCTC 32182</strain>
    </source>
</reference>